<reference evidence="6 7" key="1">
    <citation type="submission" date="2020-05" db="EMBL/GenBank/DDBJ databases">
        <title>Complete genome of Desulfobulbus oligotrophicus.</title>
        <authorList>
            <person name="Podar M."/>
        </authorList>
    </citation>
    <scope>NUCLEOTIDE SEQUENCE [LARGE SCALE GENOMIC DNA]</scope>
    <source>
        <strain evidence="6 7">Prop6</strain>
    </source>
</reference>
<keyword evidence="4 5" id="KW-0411">Iron-sulfur</keyword>
<dbReference type="EMBL" id="CP054140">
    <property type="protein sequence ID" value="QQG64468.1"/>
    <property type="molecule type" value="Genomic_DNA"/>
</dbReference>
<feature type="binding site" evidence="5">
    <location>
        <position position="226"/>
    </location>
    <ligand>
        <name>(2E)-4-hydroxy-3-methylbut-2-enyl diphosphate</name>
        <dbReference type="ChEBI" id="CHEBI:128753"/>
    </ligand>
</feature>
<organism evidence="6 7">
    <name type="scientific">Desulfobulbus oligotrophicus</name>
    <dbReference type="NCBI Taxonomy" id="1909699"/>
    <lineage>
        <taxon>Bacteria</taxon>
        <taxon>Pseudomonadati</taxon>
        <taxon>Thermodesulfobacteriota</taxon>
        <taxon>Desulfobulbia</taxon>
        <taxon>Desulfobulbales</taxon>
        <taxon>Desulfobulbaceae</taxon>
        <taxon>Desulfobulbus</taxon>
    </lineage>
</organism>
<dbReference type="InterPro" id="IPR003451">
    <property type="entry name" value="LytB/IspH"/>
</dbReference>
<evidence type="ECO:0000256" key="1">
    <source>
        <dbReference type="ARBA" id="ARBA00022485"/>
    </source>
</evidence>
<dbReference type="RefSeq" id="WP_199263302.1">
    <property type="nucleotide sequence ID" value="NZ_CP054140.1"/>
</dbReference>
<keyword evidence="7" id="KW-1185">Reference proteome</keyword>
<dbReference type="NCBIfam" id="TIGR00216">
    <property type="entry name" value="ispH_lytB"/>
    <property type="match status" value="1"/>
</dbReference>
<feature type="binding site" evidence="5">
    <location>
        <position position="226"/>
    </location>
    <ligand>
        <name>dimethylallyl diphosphate</name>
        <dbReference type="ChEBI" id="CHEBI:57623"/>
    </ligand>
</feature>
<accession>A0A7T5VAT7</accession>
<dbReference type="Gene3D" id="3.40.1010.20">
    <property type="entry name" value="4-hydroxy-3-methylbut-2-enyl diphosphate reductase, catalytic domain"/>
    <property type="match status" value="2"/>
</dbReference>
<comment type="similarity">
    <text evidence="5">Belongs to the IspH family.</text>
</comment>
<feature type="binding site" evidence="5">
    <location>
        <position position="43"/>
    </location>
    <ligand>
        <name>isopentenyl diphosphate</name>
        <dbReference type="ChEBI" id="CHEBI:128769"/>
    </ligand>
</feature>
<dbReference type="NCBIfam" id="NF002188">
    <property type="entry name" value="PRK01045.1-2"/>
    <property type="match status" value="1"/>
</dbReference>
<proteinExistence type="inferred from homology"/>
<feature type="binding site" evidence="5">
    <location>
        <position position="98"/>
    </location>
    <ligand>
        <name>[4Fe-4S] cluster</name>
        <dbReference type="ChEBI" id="CHEBI:49883"/>
    </ligand>
</feature>
<feature type="binding site" evidence="5">
    <location>
        <position position="76"/>
    </location>
    <ligand>
        <name>isopentenyl diphosphate</name>
        <dbReference type="ChEBI" id="CHEBI:128769"/>
    </ligand>
</feature>
<protein>
    <recommendedName>
        <fullName evidence="5">4-hydroxy-3-methylbut-2-enyl diphosphate reductase</fullName>
        <shortName evidence="5">HMBPP reductase</shortName>
        <ecNumber evidence="5">1.17.7.4</ecNumber>
    </recommendedName>
</protein>
<dbReference type="GO" id="GO:0019288">
    <property type="term" value="P:isopentenyl diphosphate biosynthetic process, methylerythritol 4-phosphate pathway"/>
    <property type="evidence" value="ECO:0007669"/>
    <property type="project" value="UniProtKB-UniRule"/>
</dbReference>
<evidence type="ECO:0000256" key="2">
    <source>
        <dbReference type="ARBA" id="ARBA00022723"/>
    </source>
</evidence>
<dbReference type="EC" id="1.17.7.4" evidence="5"/>
<feature type="binding site" evidence="5">
    <location>
        <position position="76"/>
    </location>
    <ligand>
        <name>(2E)-4-hydroxy-3-methylbut-2-enyl diphosphate</name>
        <dbReference type="ChEBI" id="CHEBI:128753"/>
    </ligand>
</feature>
<evidence type="ECO:0000256" key="5">
    <source>
        <dbReference type="HAMAP-Rule" id="MF_00191"/>
    </source>
</evidence>
<name>A0A7T5VAT7_9BACT</name>
<feature type="binding site" evidence="5">
    <location>
        <position position="76"/>
    </location>
    <ligand>
        <name>dimethylallyl diphosphate</name>
        <dbReference type="ChEBI" id="CHEBI:57623"/>
    </ligand>
</feature>
<keyword evidence="5" id="KW-0414">Isoprene biosynthesis</keyword>
<feature type="binding site" evidence="5">
    <location>
        <position position="225"/>
    </location>
    <ligand>
        <name>isopentenyl diphosphate</name>
        <dbReference type="ChEBI" id="CHEBI:128769"/>
    </ligand>
</feature>
<dbReference type="KEGG" id="dog:HP555_00625"/>
<dbReference type="AlphaFoldDB" id="A0A7T5VAT7"/>
<evidence type="ECO:0000256" key="3">
    <source>
        <dbReference type="ARBA" id="ARBA00023004"/>
    </source>
</evidence>
<feature type="binding site" evidence="5">
    <location>
        <position position="126"/>
    </location>
    <ligand>
        <name>isopentenyl diphosphate</name>
        <dbReference type="ChEBI" id="CHEBI:128769"/>
    </ligand>
</feature>
<dbReference type="Pfam" id="PF02401">
    <property type="entry name" value="LYTB"/>
    <property type="match status" value="1"/>
</dbReference>
<dbReference type="UniPathway" id="UPA00056">
    <property type="reaction ID" value="UER00097"/>
</dbReference>
<feature type="binding site" evidence="5">
    <location>
        <position position="224"/>
    </location>
    <ligand>
        <name>(2E)-4-hydroxy-3-methylbut-2-enyl diphosphate</name>
        <dbReference type="ChEBI" id="CHEBI:128753"/>
    </ligand>
</feature>
<feature type="active site" description="Proton donor" evidence="5">
    <location>
        <position position="128"/>
    </location>
</feature>
<comment type="cofactor">
    <cofactor evidence="5">
        <name>[4Fe-4S] cluster</name>
        <dbReference type="ChEBI" id="CHEBI:49883"/>
    </cofactor>
    <text evidence="5">Binds 1 [4Fe-4S] cluster per subunit.</text>
</comment>
<dbReference type="Gene3D" id="3.40.50.11270">
    <property type="match status" value="1"/>
</dbReference>
<comment type="catalytic activity">
    <reaction evidence="5">
        <text>isopentenyl diphosphate + 2 oxidized [2Fe-2S]-[ferredoxin] + H2O = (2E)-4-hydroxy-3-methylbut-2-enyl diphosphate + 2 reduced [2Fe-2S]-[ferredoxin] + 2 H(+)</text>
        <dbReference type="Rhea" id="RHEA:24488"/>
        <dbReference type="Rhea" id="RHEA-COMP:10000"/>
        <dbReference type="Rhea" id="RHEA-COMP:10001"/>
        <dbReference type="ChEBI" id="CHEBI:15377"/>
        <dbReference type="ChEBI" id="CHEBI:15378"/>
        <dbReference type="ChEBI" id="CHEBI:33737"/>
        <dbReference type="ChEBI" id="CHEBI:33738"/>
        <dbReference type="ChEBI" id="CHEBI:128753"/>
        <dbReference type="ChEBI" id="CHEBI:128769"/>
        <dbReference type="EC" id="1.17.7.4"/>
    </reaction>
</comment>
<dbReference type="CDD" id="cd13944">
    <property type="entry name" value="lytB_ispH"/>
    <property type="match status" value="1"/>
</dbReference>
<dbReference type="PANTHER" id="PTHR30426">
    <property type="entry name" value="4-HYDROXY-3-METHYLBUT-2-ENYL DIPHOSPHATE REDUCTASE"/>
    <property type="match status" value="1"/>
</dbReference>
<comment type="catalytic activity">
    <reaction evidence="5">
        <text>dimethylallyl diphosphate + 2 oxidized [2Fe-2S]-[ferredoxin] + H2O = (2E)-4-hydroxy-3-methylbut-2-enyl diphosphate + 2 reduced [2Fe-2S]-[ferredoxin] + 2 H(+)</text>
        <dbReference type="Rhea" id="RHEA:24825"/>
        <dbReference type="Rhea" id="RHEA-COMP:10000"/>
        <dbReference type="Rhea" id="RHEA-COMP:10001"/>
        <dbReference type="ChEBI" id="CHEBI:15377"/>
        <dbReference type="ChEBI" id="CHEBI:15378"/>
        <dbReference type="ChEBI" id="CHEBI:33737"/>
        <dbReference type="ChEBI" id="CHEBI:33738"/>
        <dbReference type="ChEBI" id="CHEBI:57623"/>
        <dbReference type="ChEBI" id="CHEBI:128753"/>
        <dbReference type="EC" id="1.17.7.4"/>
    </reaction>
</comment>
<dbReference type="GO" id="GO:0050992">
    <property type="term" value="P:dimethylallyl diphosphate biosynthetic process"/>
    <property type="evidence" value="ECO:0007669"/>
    <property type="project" value="UniProtKB-UniRule"/>
</dbReference>
<evidence type="ECO:0000256" key="4">
    <source>
        <dbReference type="ARBA" id="ARBA00023014"/>
    </source>
</evidence>
<dbReference type="PANTHER" id="PTHR30426:SF0">
    <property type="entry name" value="4-HYDROXY-3-METHYLBUT-2-ENYL DIPHOSPHATE REDUCTASE"/>
    <property type="match status" value="1"/>
</dbReference>
<feature type="binding site" evidence="5">
    <location>
        <position position="43"/>
    </location>
    <ligand>
        <name>dimethylallyl diphosphate</name>
        <dbReference type="ChEBI" id="CHEBI:57623"/>
    </ligand>
</feature>
<keyword evidence="3 5" id="KW-0408">Iron</keyword>
<feature type="binding site" evidence="5">
    <location>
        <position position="166"/>
    </location>
    <ligand>
        <name>(2E)-4-hydroxy-3-methylbut-2-enyl diphosphate</name>
        <dbReference type="ChEBI" id="CHEBI:128753"/>
    </ligand>
</feature>
<keyword evidence="2 5" id="KW-0479">Metal-binding</keyword>
<feature type="binding site" evidence="5">
    <location>
        <position position="226"/>
    </location>
    <ligand>
        <name>isopentenyl diphosphate</name>
        <dbReference type="ChEBI" id="CHEBI:128769"/>
    </ligand>
</feature>
<feature type="binding site" evidence="5">
    <location>
        <position position="126"/>
    </location>
    <ligand>
        <name>dimethylallyl diphosphate</name>
        <dbReference type="ChEBI" id="CHEBI:57623"/>
    </ligand>
</feature>
<feature type="binding site" evidence="5">
    <location>
        <position position="196"/>
    </location>
    <ligand>
        <name>[4Fe-4S] cluster</name>
        <dbReference type="ChEBI" id="CHEBI:49883"/>
    </ligand>
</feature>
<dbReference type="UniPathway" id="UPA00059">
    <property type="reaction ID" value="UER00105"/>
</dbReference>
<comment type="pathway">
    <text evidence="5">Isoprenoid biosynthesis; dimethylallyl diphosphate biosynthesis; dimethylallyl diphosphate from (2E)-4-hydroxy-3-methylbutenyl diphosphate: step 1/1.</text>
</comment>
<comment type="pathway">
    <text evidence="5">Isoprenoid biosynthesis; isopentenyl diphosphate biosynthesis via DXP pathway; isopentenyl diphosphate from 1-deoxy-D-xylulose 5-phosphate: step 6/6.</text>
</comment>
<feature type="binding site" evidence="5">
    <location>
        <position position="224"/>
    </location>
    <ligand>
        <name>isopentenyl diphosphate</name>
        <dbReference type="ChEBI" id="CHEBI:128769"/>
    </ligand>
</feature>
<feature type="binding site" evidence="5">
    <location>
        <position position="268"/>
    </location>
    <ligand>
        <name>dimethylallyl diphosphate</name>
        <dbReference type="ChEBI" id="CHEBI:57623"/>
    </ligand>
</feature>
<sequence length="308" mass="34160">MAFHIVLANPRGFCAGVNRAITIVNQALERYRPPVYVLHEIVHNRHVIEELRQKGAIFVEELEEVPRGAVTIFSAHGVSRAVEKRAHELGLRTIDATCPLVSKVHRRMIRLQKDGFDVLVIGHKGHPEVEGTCGQATGPVHVLSSPEEITSLKVRDPARIGYVTQTTLSVDDTAELLKTLRSHFPLISEPERTDICYATTNRQAVVRQLARAVDLVLIVGSKNSSNSNRLREVAELQKTPAFLIDDADEINMQWFANVERVGISAGASAPEHLVVEVVQRLQQYGAGVIEEMEGEEEHTSFLVPALRV</sequence>
<dbReference type="NCBIfam" id="NF002190">
    <property type="entry name" value="PRK01045.1-4"/>
    <property type="match status" value="1"/>
</dbReference>
<evidence type="ECO:0000313" key="7">
    <source>
        <dbReference type="Proteomes" id="UP000596092"/>
    </source>
</evidence>
<gene>
    <name evidence="5 6" type="primary">ispH</name>
    <name evidence="6" type="synonym">lytB</name>
    <name evidence="6" type="ORF">HP555_00625</name>
</gene>
<feature type="binding site" evidence="5">
    <location>
        <position position="268"/>
    </location>
    <ligand>
        <name>(2E)-4-hydroxy-3-methylbut-2-enyl diphosphate</name>
        <dbReference type="ChEBI" id="CHEBI:128753"/>
    </ligand>
</feature>
<feature type="binding site" evidence="5">
    <location>
        <position position="43"/>
    </location>
    <ligand>
        <name>(2E)-4-hydroxy-3-methylbut-2-enyl diphosphate</name>
        <dbReference type="ChEBI" id="CHEBI:128753"/>
    </ligand>
</feature>
<feature type="binding site" evidence="5">
    <location>
        <position position="224"/>
    </location>
    <ligand>
        <name>dimethylallyl diphosphate</name>
        <dbReference type="ChEBI" id="CHEBI:57623"/>
    </ligand>
</feature>
<feature type="binding site" evidence="5">
    <location>
        <position position="225"/>
    </location>
    <ligand>
        <name>dimethylallyl diphosphate</name>
        <dbReference type="ChEBI" id="CHEBI:57623"/>
    </ligand>
</feature>
<dbReference type="GO" id="GO:0046872">
    <property type="term" value="F:metal ion binding"/>
    <property type="evidence" value="ECO:0007669"/>
    <property type="project" value="UniProtKB-KW"/>
</dbReference>
<comment type="function">
    <text evidence="5">Catalyzes the conversion of 1-hydroxy-2-methyl-2-(E)-butenyl 4-diphosphate (HMBPP) into a mixture of isopentenyl diphosphate (IPP) and dimethylallyl diphosphate (DMAPP). Acts in the terminal step of the DOXP/MEP pathway for isoprenoid precursor biosynthesis.</text>
</comment>
<evidence type="ECO:0000313" key="6">
    <source>
        <dbReference type="EMBL" id="QQG64468.1"/>
    </source>
</evidence>
<feature type="binding site" evidence="5">
    <location>
        <position position="126"/>
    </location>
    <ligand>
        <name>(2E)-4-hydroxy-3-methylbut-2-enyl diphosphate</name>
        <dbReference type="ChEBI" id="CHEBI:128753"/>
    </ligand>
</feature>
<dbReference type="GO" id="GO:0051539">
    <property type="term" value="F:4 iron, 4 sulfur cluster binding"/>
    <property type="evidence" value="ECO:0007669"/>
    <property type="project" value="UniProtKB-UniRule"/>
</dbReference>
<feature type="binding site" evidence="5">
    <location>
        <position position="268"/>
    </location>
    <ligand>
        <name>isopentenyl diphosphate</name>
        <dbReference type="ChEBI" id="CHEBI:128769"/>
    </ligand>
</feature>
<feature type="binding site" evidence="5">
    <location>
        <position position="14"/>
    </location>
    <ligand>
        <name>[4Fe-4S] cluster</name>
        <dbReference type="ChEBI" id="CHEBI:49883"/>
    </ligand>
</feature>
<dbReference type="Proteomes" id="UP000596092">
    <property type="component" value="Chromosome"/>
</dbReference>
<dbReference type="HAMAP" id="MF_00191">
    <property type="entry name" value="IspH"/>
    <property type="match status" value="1"/>
</dbReference>
<keyword evidence="5 6" id="KW-0560">Oxidoreductase</keyword>
<dbReference type="GO" id="GO:0051745">
    <property type="term" value="F:4-hydroxy-3-methylbut-2-enyl diphosphate reductase activity"/>
    <property type="evidence" value="ECO:0007669"/>
    <property type="project" value="UniProtKB-UniRule"/>
</dbReference>
<feature type="binding site" evidence="5">
    <location>
        <position position="225"/>
    </location>
    <ligand>
        <name>(2E)-4-hydroxy-3-methylbut-2-enyl diphosphate</name>
        <dbReference type="ChEBI" id="CHEBI:128753"/>
    </ligand>
</feature>
<keyword evidence="1 5" id="KW-0004">4Fe-4S</keyword>
<dbReference type="GO" id="GO:0016114">
    <property type="term" value="P:terpenoid biosynthetic process"/>
    <property type="evidence" value="ECO:0007669"/>
    <property type="project" value="UniProtKB-UniRule"/>
</dbReference>